<dbReference type="Proteomes" id="UP000620139">
    <property type="component" value="Unassembled WGS sequence"/>
</dbReference>
<feature type="domain" description="Phosphatidic acid phosphatase type 2/haloperoxidase" evidence="2">
    <location>
        <begin position="88"/>
        <end position="212"/>
    </location>
</feature>
<evidence type="ECO:0000259" key="2">
    <source>
        <dbReference type="Pfam" id="PF01569"/>
    </source>
</evidence>
<sequence>MKSVARTRVAWALLLALPLIGLWDALRLDALTTPWWADANGFAARHAFWAEGLLHNGIRGVMGLAVVAILVLVVRPHRAGPTRSELLVGLGAALAVSALVNFMKAHSLTSCPWDLAEFGGQAEWVSHWAWGRADGGPGHCFPSGHAGGAFALWGLCWPWWRHQRRWALVAFGVVAGLGVMGSLGQWARGAHHLSHSFWAAWISAAGLWGLSLARAFWLWHQRPNTATDTWSAA</sequence>
<dbReference type="InterPro" id="IPR000326">
    <property type="entry name" value="PAP2/HPO"/>
</dbReference>
<feature type="transmembrane region" description="Helical" evidence="1">
    <location>
        <begin position="86"/>
        <end position="103"/>
    </location>
</feature>
<protein>
    <submittedName>
        <fullName evidence="3">Phosphatase PAP2 family protein</fullName>
    </submittedName>
</protein>
<reference evidence="3" key="1">
    <citation type="submission" date="2020-12" db="EMBL/GenBank/DDBJ databases">
        <title>The genome sequence of Inhella sp. 4Y17.</title>
        <authorList>
            <person name="Liu Y."/>
        </authorList>
    </citation>
    <scope>NUCLEOTIDE SEQUENCE</scope>
    <source>
        <strain evidence="3">4Y10</strain>
    </source>
</reference>
<keyword evidence="1" id="KW-1133">Transmembrane helix</keyword>
<dbReference type="InterPro" id="IPR036938">
    <property type="entry name" value="PAP2/HPO_sf"/>
</dbReference>
<accession>A0A931NAB5</accession>
<comment type="caution">
    <text evidence="3">The sequence shown here is derived from an EMBL/GenBank/DDBJ whole genome shotgun (WGS) entry which is preliminary data.</text>
</comment>
<proteinExistence type="predicted"/>
<keyword evidence="4" id="KW-1185">Reference proteome</keyword>
<dbReference type="AlphaFoldDB" id="A0A931NAB5"/>
<feature type="transmembrane region" description="Helical" evidence="1">
    <location>
        <begin position="167"/>
        <end position="186"/>
    </location>
</feature>
<evidence type="ECO:0000313" key="3">
    <source>
        <dbReference type="EMBL" id="MBH9552288.1"/>
    </source>
</evidence>
<dbReference type="RefSeq" id="WP_198099911.1">
    <property type="nucleotide sequence ID" value="NZ_JAEDAL010000002.1"/>
</dbReference>
<keyword evidence="1" id="KW-0472">Membrane</keyword>
<gene>
    <name evidence="3" type="ORF">I7X43_05420</name>
</gene>
<dbReference type="Pfam" id="PF01569">
    <property type="entry name" value="PAP2"/>
    <property type="match status" value="1"/>
</dbReference>
<dbReference type="EMBL" id="JAEDAL010000002">
    <property type="protein sequence ID" value="MBH9552288.1"/>
    <property type="molecule type" value="Genomic_DNA"/>
</dbReference>
<feature type="transmembrane region" description="Helical" evidence="1">
    <location>
        <begin position="54"/>
        <end position="74"/>
    </location>
</feature>
<feature type="transmembrane region" description="Helical" evidence="1">
    <location>
        <begin position="141"/>
        <end position="160"/>
    </location>
</feature>
<dbReference type="CDD" id="cd03396">
    <property type="entry name" value="PAP2_like_6"/>
    <property type="match status" value="1"/>
</dbReference>
<name>A0A931NAB5_9BURK</name>
<feature type="transmembrane region" description="Helical" evidence="1">
    <location>
        <begin position="198"/>
        <end position="217"/>
    </location>
</feature>
<evidence type="ECO:0000256" key="1">
    <source>
        <dbReference type="SAM" id="Phobius"/>
    </source>
</evidence>
<evidence type="ECO:0000313" key="4">
    <source>
        <dbReference type="Proteomes" id="UP000620139"/>
    </source>
</evidence>
<organism evidence="3 4">
    <name type="scientific">Inhella gelatinilytica</name>
    <dbReference type="NCBI Taxonomy" id="2795030"/>
    <lineage>
        <taxon>Bacteria</taxon>
        <taxon>Pseudomonadati</taxon>
        <taxon>Pseudomonadota</taxon>
        <taxon>Betaproteobacteria</taxon>
        <taxon>Burkholderiales</taxon>
        <taxon>Sphaerotilaceae</taxon>
        <taxon>Inhella</taxon>
    </lineage>
</organism>
<keyword evidence="1" id="KW-0812">Transmembrane</keyword>
<dbReference type="SUPFAM" id="SSF48317">
    <property type="entry name" value="Acid phosphatase/Vanadium-dependent haloperoxidase"/>
    <property type="match status" value="1"/>
</dbReference>